<evidence type="ECO:0000313" key="21">
    <source>
        <dbReference type="Proteomes" id="UP001164746"/>
    </source>
</evidence>
<evidence type="ECO:0000256" key="10">
    <source>
        <dbReference type="ARBA" id="ARBA00022723"/>
    </source>
</evidence>
<evidence type="ECO:0000256" key="14">
    <source>
        <dbReference type="ARBA" id="ARBA00022840"/>
    </source>
</evidence>
<evidence type="ECO:0000256" key="4">
    <source>
        <dbReference type="ARBA" id="ARBA00012513"/>
    </source>
</evidence>
<dbReference type="Gene3D" id="1.10.510.10">
    <property type="entry name" value="Transferase(Phosphotransferase) domain 1"/>
    <property type="match status" value="1"/>
</dbReference>
<keyword evidence="14" id="KW-0067">ATP-binding</keyword>
<keyword evidence="8" id="KW-0723">Serine/threonine-protein kinase</keyword>
<comment type="cofactor">
    <cofactor evidence="1">
        <name>Mg(2+)</name>
        <dbReference type="ChEBI" id="CHEBI:18420"/>
    </cofactor>
</comment>
<comment type="catalytic activity">
    <reaction evidence="17">
        <text>L-seryl-[protein] + ATP = O-phospho-L-seryl-[protein] + ADP + H(+)</text>
        <dbReference type="Rhea" id="RHEA:17989"/>
        <dbReference type="Rhea" id="RHEA-COMP:9863"/>
        <dbReference type="Rhea" id="RHEA-COMP:11604"/>
        <dbReference type="ChEBI" id="CHEBI:15378"/>
        <dbReference type="ChEBI" id="CHEBI:29999"/>
        <dbReference type="ChEBI" id="CHEBI:30616"/>
        <dbReference type="ChEBI" id="CHEBI:83421"/>
        <dbReference type="ChEBI" id="CHEBI:456216"/>
        <dbReference type="EC" id="2.7.11.1"/>
    </reaction>
</comment>
<evidence type="ECO:0000256" key="7">
    <source>
        <dbReference type="ARBA" id="ARBA00022517"/>
    </source>
</evidence>
<dbReference type="InterPro" id="IPR011009">
    <property type="entry name" value="Kinase-like_dom_sf"/>
</dbReference>
<feature type="compositionally biased region" description="Polar residues" evidence="18">
    <location>
        <begin position="357"/>
        <end position="376"/>
    </location>
</feature>
<keyword evidence="12" id="KW-0418">Kinase</keyword>
<keyword evidence="7" id="KW-0690">Ribosome biogenesis</keyword>
<dbReference type="Pfam" id="PF01163">
    <property type="entry name" value="RIO1"/>
    <property type="match status" value="1"/>
</dbReference>
<dbReference type="InterPro" id="IPR000687">
    <property type="entry name" value="RIO_kinase"/>
</dbReference>
<evidence type="ECO:0000256" key="18">
    <source>
        <dbReference type="SAM" id="MobiDB-lite"/>
    </source>
</evidence>
<evidence type="ECO:0000256" key="9">
    <source>
        <dbReference type="ARBA" id="ARBA00022679"/>
    </source>
</evidence>
<comment type="subcellular location">
    <subcellularLocation>
        <location evidence="2">Cytoplasm</location>
    </subcellularLocation>
</comment>
<dbReference type="EC" id="2.7.11.1" evidence="4"/>
<feature type="compositionally biased region" description="Basic residues" evidence="18">
    <location>
        <begin position="437"/>
        <end position="457"/>
    </location>
</feature>
<comment type="similarity">
    <text evidence="3">Belongs to the protein kinase superfamily. RIO-type Ser/Thr kinase family.</text>
</comment>
<dbReference type="PIRSF" id="PIRSF038147">
    <property type="entry name" value="Ser/Thr_PK_RIO1"/>
    <property type="match status" value="1"/>
</dbReference>
<evidence type="ECO:0000256" key="15">
    <source>
        <dbReference type="ARBA" id="ARBA00022842"/>
    </source>
</evidence>
<evidence type="ECO:0000256" key="3">
    <source>
        <dbReference type="ARBA" id="ARBA00009196"/>
    </source>
</evidence>
<dbReference type="InterPro" id="IPR018934">
    <property type="entry name" value="RIO_dom"/>
</dbReference>
<evidence type="ECO:0000256" key="12">
    <source>
        <dbReference type="ARBA" id="ARBA00022777"/>
    </source>
</evidence>
<dbReference type="PANTHER" id="PTHR45723">
    <property type="entry name" value="SERINE/THREONINE-PROTEIN KINASE RIO1"/>
    <property type="match status" value="1"/>
</dbReference>
<evidence type="ECO:0000256" key="2">
    <source>
        <dbReference type="ARBA" id="ARBA00004496"/>
    </source>
</evidence>
<evidence type="ECO:0000256" key="5">
    <source>
        <dbReference type="ARBA" id="ARBA00016038"/>
    </source>
</evidence>
<dbReference type="InterPro" id="IPR018935">
    <property type="entry name" value="RIO_kinase_CS"/>
</dbReference>
<feature type="compositionally biased region" description="Acidic residues" evidence="18">
    <location>
        <begin position="385"/>
        <end position="402"/>
    </location>
</feature>
<keyword evidence="11" id="KW-0547">Nucleotide-binding</keyword>
<feature type="compositionally biased region" description="Basic and acidic residues" evidence="18">
    <location>
        <begin position="427"/>
        <end position="436"/>
    </location>
</feature>
<keyword evidence="21" id="KW-1185">Reference proteome</keyword>
<keyword evidence="6" id="KW-0963">Cytoplasm</keyword>
<feature type="region of interest" description="Disordered" evidence="18">
    <location>
        <begin position="344"/>
        <end position="457"/>
    </location>
</feature>
<proteinExistence type="inferred from homology"/>
<evidence type="ECO:0000259" key="19">
    <source>
        <dbReference type="SMART" id="SM00090"/>
    </source>
</evidence>
<evidence type="ECO:0000313" key="20">
    <source>
        <dbReference type="EMBL" id="WAR23241.1"/>
    </source>
</evidence>
<accession>A0ABY7FR99</accession>
<comment type="catalytic activity">
    <reaction evidence="16">
        <text>L-threonyl-[protein] + ATP = O-phospho-L-threonyl-[protein] + ADP + H(+)</text>
        <dbReference type="Rhea" id="RHEA:46608"/>
        <dbReference type="Rhea" id="RHEA-COMP:11060"/>
        <dbReference type="Rhea" id="RHEA-COMP:11605"/>
        <dbReference type="ChEBI" id="CHEBI:15378"/>
        <dbReference type="ChEBI" id="CHEBI:30013"/>
        <dbReference type="ChEBI" id="CHEBI:30616"/>
        <dbReference type="ChEBI" id="CHEBI:61977"/>
        <dbReference type="ChEBI" id="CHEBI:456216"/>
        <dbReference type="EC" id="2.7.11.1"/>
    </reaction>
</comment>
<dbReference type="SMART" id="SM00090">
    <property type="entry name" value="RIO"/>
    <property type="match status" value="1"/>
</dbReference>
<name>A0ABY7FR99_MYAAR</name>
<dbReference type="SUPFAM" id="SSF56112">
    <property type="entry name" value="Protein kinase-like (PK-like)"/>
    <property type="match status" value="1"/>
</dbReference>
<keyword evidence="9" id="KW-0808">Transferase</keyword>
<reference evidence="20" key="1">
    <citation type="submission" date="2022-11" db="EMBL/GenBank/DDBJ databases">
        <title>Centuries of genome instability and evolution in soft-shell clam transmissible cancer (bioRxiv).</title>
        <authorList>
            <person name="Hart S.F.M."/>
            <person name="Yonemitsu M.A."/>
            <person name="Giersch R.M."/>
            <person name="Beal B.F."/>
            <person name="Arriagada G."/>
            <person name="Davis B.W."/>
            <person name="Ostrander E.A."/>
            <person name="Goff S.P."/>
            <person name="Metzger M.J."/>
        </authorList>
    </citation>
    <scope>NUCLEOTIDE SEQUENCE</scope>
    <source>
        <strain evidence="20">MELC-2E11</strain>
        <tissue evidence="20">Siphon/mantle</tissue>
    </source>
</reference>
<dbReference type="Proteomes" id="UP001164746">
    <property type="component" value="Chromosome 13"/>
</dbReference>
<evidence type="ECO:0000256" key="6">
    <source>
        <dbReference type="ARBA" id="ARBA00022490"/>
    </source>
</evidence>
<dbReference type="CDD" id="cd05147">
    <property type="entry name" value="RIO1_euk"/>
    <property type="match status" value="1"/>
</dbReference>
<dbReference type="EMBL" id="CP111024">
    <property type="protein sequence ID" value="WAR23241.1"/>
    <property type="molecule type" value="Genomic_DNA"/>
</dbReference>
<feature type="domain" description="RIO kinase" evidence="19">
    <location>
        <begin position="62"/>
        <end position="286"/>
    </location>
</feature>
<dbReference type="Gene3D" id="3.30.200.20">
    <property type="entry name" value="Phosphorylase Kinase, domain 1"/>
    <property type="match status" value="1"/>
</dbReference>
<protein>
    <recommendedName>
        <fullName evidence="5">Serine/threonine-protein kinase RIO1</fullName>
        <ecNumber evidence="4">2.7.11.1</ecNumber>
    </recommendedName>
</protein>
<evidence type="ECO:0000256" key="1">
    <source>
        <dbReference type="ARBA" id="ARBA00001946"/>
    </source>
</evidence>
<keyword evidence="13" id="KW-0378">Hydrolase</keyword>
<feature type="compositionally biased region" description="Basic and acidic residues" evidence="18">
    <location>
        <begin position="403"/>
        <end position="420"/>
    </location>
</feature>
<dbReference type="InterPro" id="IPR051272">
    <property type="entry name" value="RIO-type_Ser/Thr_kinase"/>
</dbReference>
<evidence type="ECO:0000256" key="17">
    <source>
        <dbReference type="ARBA" id="ARBA00048679"/>
    </source>
</evidence>
<evidence type="ECO:0000256" key="16">
    <source>
        <dbReference type="ARBA" id="ARBA00047899"/>
    </source>
</evidence>
<dbReference type="InterPro" id="IPR017407">
    <property type="entry name" value="Ser/Thr_kinase_Rio1"/>
</dbReference>
<dbReference type="PROSITE" id="PS01245">
    <property type="entry name" value="RIO1"/>
    <property type="match status" value="1"/>
</dbReference>
<gene>
    <name evidence="20" type="ORF">MAR_036910</name>
</gene>
<sequence length="457" mass="52543">MELEEGQFEDAGDRTVFDKGCVSVDNSTCQEKYTGPKLSSSASSALMSMGRRNEDMRYRGKDKSDRATAEQVMDPRTRMILFKMISRGVITEVNGCISTGKEANVYHATAKDGSDRAIKVYKTSILIFKDRDKYVSGEFRFRHGYCKHNPRKMVKTWAEKEMRNLIRIHQTGIPCPEPIILRSHVLVMGFIGTQGWPAPLLKDYDINESKARELYMQCIQILRTLYHECKLIHADFSEFNLLVHDGDLYVIDVSQSVEHDHPHALEFLRKDCTNVTVKELFDFVTDVTITADNLDDYLDQCMQMTSNRNIDDVTEQDKIDEEVFKHSYIPRTLDQVIDFERDYEKQRKGQGEEVPSLLQSDAMSETATQVSESVADTHSVAGEVESLDEEDSGSDNSDDEEGENKGKQFIRERDESPNTKKERKRLVKEAQKEKRQNKIPKHVKKRKEKLSKQGKKN</sequence>
<keyword evidence="15" id="KW-0460">Magnesium</keyword>
<evidence type="ECO:0000256" key="11">
    <source>
        <dbReference type="ARBA" id="ARBA00022741"/>
    </source>
</evidence>
<evidence type="ECO:0000256" key="13">
    <source>
        <dbReference type="ARBA" id="ARBA00022801"/>
    </source>
</evidence>
<evidence type="ECO:0000256" key="8">
    <source>
        <dbReference type="ARBA" id="ARBA00022527"/>
    </source>
</evidence>
<organism evidence="20 21">
    <name type="scientific">Mya arenaria</name>
    <name type="common">Soft-shell clam</name>
    <dbReference type="NCBI Taxonomy" id="6604"/>
    <lineage>
        <taxon>Eukaryota</taxon>
        <taxon>Metazoa</taxon>
        <taxon>Spiralia</taxon>
        <taxon>Lophotrochozoa</taxon>
        <taxon>Mollusca</taxon>
        <taxon>Bivalvia</taxon>
        <taxon>Autobranchia</taxon>
        <taxon>Heteroconchia</taxon>
        <taxon>Euheterodonta</taxon>
        <taxon>Imparidentia</taxon>
        <taxon>Neoheterodontei</taxon>
        <taxon>Myida</taxon>
        <taxon>Myoidea</taxon>
        <taxon>Myidae</taxon>
        <taxon>Mya</taxon>
    </lineage>
</organism>
<keyword evidence="10" id="KW-0479">Metal-binding</keyword>